<dbReference type="GO" id="GO:0016020">
    <property type="term" value="C:membrane"/>
    <property type="evidence" value="ECO:0007669"/>
    <property type="project" value="InterPro"/>
</dbReference>
<evidence type="ECO:0000256" key="7">
    <source>
        <dbReference type="ARBA" id="ARBA00023157"/>
    </source>
</evidence>
<dbReference type="SUPFAM" id="SSF56436">
    <property type="entry name" value="C-type lectin-like"/>
    <property type="match status" value="1"/>
</dbReference>
<dbReference type="InterPro" id="IPR016186">
    <property type="entry name" value="C-type_lectin-like/link_sf"/>
</dbReference>
<keyword evidence="5" id="KW-0378">Hydrolase</keyword>
<dbReference type="InterPro" id="IPR000001">
    <property type="entry name" value="Kringle"/>
</dbReference>
<evidence type="ECO:0000256" key="5">
    <source>
        <dbReference type="ARBA" id="ARBA00022801"/>
    </source>
</evidence>
<dbReference type="Pfam" id="PF00057">
    <property type="entry name" value="Ldl_recept_a"/>
    <property type="match status" value="2"/>
</dbReference>
<dbReference type="Gene3D" id="3.10.250.10">
    <property type="entry name" value="SRCR-like domain"/>
    <property type="match status" value="1"/>
</dbReference>
<feature type="disulfide bond" evidence="9">
    <location>
        <begin position="293"/>
        <end position="308"/>
    </location>
</feature>
<dbReference type="PROSITE" id="PS50287">
    <property type="entry name" value="SRCR_2"/>
    <property type="match status" value="1"/>
</dbReference>
<dbReference type="PROSITE" id="PS50070">
    <property type="entry name" value="KRINGLE_2"/>
    <property type="match status" value="1"/>
</dbReference>
<dbReference type="PANTHER" id="PTHR24261:SF7">
    <property type="entry name" value="KRINGLE DOMAIN-CONTAINING PROTEIN"/>
    <property type="match status" value="1"/>
</dbReference>
<evidence type="ECO:0000259" key="13">
    <source>
        <dbReference type="PROSITE" id="PS50948"/>
    </source>
</evidence>
<evidence type="ECO:0000256" key="9">
    <source>
        <dbReference type="PROSITE-ProRule" id="PRU00124"/>
    </source>
</evidence>
<dbReference type="PROSITE" id="PS00021">
    <property type="entry name" value="KRINGLE_1"/>
    <property type="match status" value="1"/>
</dbReference>
<keyword evidence="4" id="KW-0645">Protease</keyword>
<dbReference type="CDD" id="cd01099">
    <property type="entry name" value="PAN_AP_HGF"/>
    <property type="match status" value="1"/>
</dbReference>
<dbReference type="Gene3D" id="2.40.20.10">
    <property type="entry name" value="Plasminogen Kringle 4"/>
    <property type="match status" value="1"/>
</dbReference>
<sequence length="364" mass="40630">ESVEASTFTKWRPGYRSSSSVNNCLVLRHNADDSIEKDYYYWDAVTCDSTLPFICQTPPKDIGCVHGNGGDYAGSANVTKLGYPCHAWDDAAMLKAGVLFPRQTDWHHNFCRNPDGDRRPWCMVSPTQYDLCDIPACDQQQDDADCDPDEIRCGDSQECVSTAFICDYESDCANGFDERNCTNWIDNFIKTPSKKLTGAVSEIWTYIPHPQGCARRCVENQSFRCRAFSYMTEQKTCLLSKHDRKLGASLITATDADFYELKDSPSTTAAPSGCNRNEFRCTNNRCISSALVCDSIDNCGDRSDERNCTNFSIRIVGGGAAEGRLEVRAFNRWGRVCADDFDLSAAEVACKQLGFTYVANFIAF</sequence>
<evidence type="ECO:0000256" key="1">
    <source>
        <dbReference type="ARBA" id="ARBA00004613"/>
    </source>
</evidence>
<evidence type="ECO:0000313" key="15">
    <source>
        <dbReference type="WBParaSite" id="PSAMB.scaffold11607size3240.g34273.t1"/>
    </source>
</evidence>
<dbReference type="PROSITE" id="PS50068">
    <property type="entry name" value="LDLRA_2"/>
    <property type="match status" value="2"/>
</dbReference>
<dbReference type="Pfam" id="PF00024">
    <property type="entry name" value="PAN_1"/>
    <property type="match status" value="1"/>
</dbReference>
<protein>
    <submittedName>
        <fullName evidence="15">Uncharacterized protein</fullName>
    </submittedName>
</protein>
<dbReference type="SMART" id="SM00192">
    <property type="entry name" value="LDLa"/>
    <property type="match status" value="2"/>
</dbReference>
<feature type="domain" description="Kringle" evidence="11">
    <location>
        <begin position="63"/>
        <end position="137"/>
    </location>
</feature>
<evidence type="ECO:0000256" key="2">
    <source>
        <dbReference type="ARBA" id="ARBA00022525"/>
    </source>
</evidence>
<feature type="domain" description="Apple" evidence="13">
    <location>
        <begin position="181"/>
        <end position="263"/>
    </location>
</feature>
<dbReference type="Gene3D" id="4.10.400.10">
    <property type="entry name" value="Low-density Lipoprotein Receptor"/>
    <property type="match status" value="2"/>
</dbReference>
<dbReference type="PRINTS" id="PR00018">
    <property type="entry name" value="KRINGLE"/>
</dbReference>
<dbReference type="SUPFAM" id="SSF57424">
    <property type="entry name" value="LDL receptor-like module"/>
    <property type="match status" value="2"/>
</dbReference>
<feature type="disulfide bond" evidence="9">
    <location>
        <begin position="274"/>
        <end position="286"/>
    </location>
</feature>
<dbReference type="Pfam" id="PF00051">
    <property type="entry name" value="Kringle"/>
    <property type="match status" value="1"/>
</dbReference>
<reference evidence="15" key="1">
    <citation type="submission" date="2022-11" db="UniProtKB">
        <authorList>
            <consortium name="WormBaseParasite"/>
        </authorList>
    </citation>
    <scope>IDENTIFICATION</scope>
</reference>
<dbReference type="PROSITE" id="PS00420">
    <property type="entry name" value="SRCR_1"/>
    <property type="match status" value="1"/>
</dbReference>
<proteinExistence type="predicted"/>
<evidence type="ECO:0000259" key="12">
    <source>
        <dbReference type="PROSITE" id="PS50287"/>
    </source>
</evidence>
<dbReference type="Gene3D" id="3.50.4.10">
    <property type="entry name" value="Hepatocyte Growth Factor"/>
    <property type="match status" value="1"/>
</dbReference>
<dbReference type="InterPro" id="IPR002172">
    <property type="entry name" value="LDrepeatLR_classA_rpt"/>
</dbReference>
<dbReference type="AlphaFoldDB" id="A0A914URE5"/>
<dbReference type="Gene3D" id="3.10.100.10">
    <property type="entry name" value="Mannose-Binding Protein A, subunit A"/>
    <property type="match status" value="1"/>
</dbReference>
<dbReference type="SMART" id="SM00473">
    <property type="entry name" value="PAN_AP"/>
    <property type="match status" value="1"/>
</dbReference>
<keyword evidence="14" id="KW-1185">Reference proteome</keyword>
<dbReference type="PROSITE" id="PS50948">
    <property type="entry name" value="PAN"/>
    <property type="match status" value="1"/>
</dbReference>
<name>A0A914URE5_9BILA</name>
<dbReference type="SUPFAM" id="SSF57440">
    <property type="entry name" value="Kringle-like"/>
    <property type="match status" value="1"/>
</dbReference>
<dbReference type="SMART" id="SM00130">
    <property type="entry name" value="KR"/>
    <property type="match status" value="1"/>
</dbReference>
<dbReference type="Pfam" id="PF00530">
    <property type="entry name" value="SRCR"/>
    <property type="match status" value="1"/>
</dbReference>
<dbReference type="PROSITE" id="PS01209">
    <property type="entry name" value="LDLRA_1"/>
    <property type="match status" value="1"/>
</dbReference>
<dbReference type="InterPro" id="IPR018056">
    <property type="entry name" value="Kringle_CS"/>
</dbReference>
<evidence type="ECO:0000256" key="6">
    <source>
        <dbReference type="ARBA" id="ARBA00022825"/>
    </source>
</evidence>
<dbReference type="GO" id="GO:0005576">
    <property type="term" value="C:extracellular region"/>
    <property type="evidence" value="ECO:0007669"/>
    <property type="project" value="UniProtKB-SubCell"/>
</dbReference>
<dbReference type="WBParaSite" id="PSAMB.scaffold11607size3240.g34273.t1">
    <property type="protein sequence ID" value="PSAMB.scaffold11607size3240.g34273.t1"/>
    <property type="gene ID" value="PSAMB.scaffold11607size3240.g34273"/>
</dbReference>
<dbReference type="GO" id="GO:0008236">
    <property type="term" value="F:serine-type peptidase activity"/>
    <property type="evidence" value="ECO:0007669"/>
    <property type="project" value="UniProtKB-KW"/>
</dbReference>
<feature type="disulfide bond" evidence="9">
    <location>
        <begin position="281"/>
        <end position="299"/>
    </location>
</feature>
<evidence type="ECO:0000313" key="14">
    <source>
        <dbReference type="Proteomes" id="UP000887566"/>
    </source>
</evidence>
<dbReference type="GO" id="GO:0006508">
    <property type="term" value="P:proteolysis"/>
    <property type="evidence" value="ECO:0007669"/>
    <property type="project" value="UniProtKB-KW"/>
</dbReference>
<keyword evidence="6" id="KW-0720">Serine protease</keyword>
<dbReference type="PRINTS" id="PR00261">
    <property type="entry name" value="LDLRECEPTOR"/>
</dbReference>
<keyword evidence="2" id="KW-0964">Secreted</keyword>
<dbReference type="PANTHER" id="PTHR24261">
    <property type="entry name" value="PLASMINOGEN-RELATED"/>
    <property type="match status" value="1"/>
</dbReference>
<dbReference type="InterPro" id="IPR016187">
    <property type="entry name" value="CTDL_fold"/>
</dbReference>
<keyword evidence="7 9" id="KW-1015">Disulfide bond</keyword>
<evidence type="ECO:0000259" key="11">
    <source>
        <dbReference type="PROSITE" id="PS50070"/>
    </source>
</evidence>
<dbReference type="InterPro" id="IPR036055">
    <property type="entry name" value="LDL_receptor-like_sf"/>
</dbReference>
<evidence type="ECO:0000256" key="4">
    <source>
        <dbReference type="ARBA" id="ARBA00022670"/>
    </source>
</evidence>
<evidence type="ECO:0000256" key="3">
    <source>
        <dbReference type="ARBA" id="ARBA00022572"/>
    </source>
</evidence>
<dbReference type="CDD" id="cd00037">
    <property type="entry name" value="CLECT"/>
    <property type="match status" value="1"/>
</dbReference>
<comment type="subcellular location">
    <subcellularLocation>
        <location evidence="1">Secreted</location>
    </subcellularLocation>
</comment>
<accession>A0A914URE5</accession>
<dbReference type="InterPro" id="IPR003609">
    <property type="entry name" value="Pan_app"/>
</dbReference>
<dbReference type="InterPro" id="IPR013806">
    <property type="entry name" value="Kringle-like"/>
</dbReference>
<feature type="domain" description="SRCR" evidence="12">
    <location>
        <begin position="313"/>
        <end position="364"/>
    </location>
</feature>
<dbReference type="InterPro" id="IPR050759">
    <property type="entry name" value="Serine_protease_kringle"/>
</dbReference>
<dbReference type="CDD" id="cd00112">
    <property type="entry name" value="LDLa"/>
    <property type="match status" value="2"/>
</dbReference>
<dbReference type="Proteomes" id="UP000887566">
    <property type="component" value="Unplaced"/>
</dbReference>
<evidence type="ECO:0000256" key="10">
    <source>
        <dbReference type="PROSITE-ProRule" id="PRU00196"/>
    </source>
</evidence>
<dbReference type="InterPro" id="IPR023415">
    <property type="entry name" value="LDLR_class-A_CS"/>
</dbReference>
<dbReference type="SUPFAM" id="SSF57414">
    <property type="entry name" value="Hairpin loop containing domain-like"/>
    <property type="match status" value="1"/>
</dbReference>
<dbReference type="InterPro" id="IPR038178">
    <property type="entry name" value="Kringle_sf"/>
</dbReference>
<evidence type="ECO:0000256" key="8">
    <source>
        <dbReference type="PROSITE-ProRule" id="PRU00121"/>
    </source>
</evidence>
<feature type="disulfide bond" evidence="9">
    <location>
        <begin position="166"/>
        <end position="181"/>
    </location>
</feature>
<dbReference type="InterPro" id="IPR036772">
    <property type="entry name" value="SRCR-like_dom_sf"/>
</dbReference>
<comment type="caution">
    <text evidence="10">Lacks conserved residue(s) required for the propagation of feature annotation.</text>
</comment>
<dbReference type="SUPFAM" id="SSF56487">
    <property type="entry name" value="SRCR-like"/>
    <property type="match status" value="1"/>
</dbReference>
<dbReference type="InterPro" id="IPR001190">
    <property type="entry name" value="SRCR"/>
</dbReference>
<keyword evidence="3 8" id="KW-0420">Kringle</keyword>
<organism evidence="14 15">
    <name type="scientific">Plectus sambesii</name>
    <dbReference type="NCBI Taxonomy" id="2011161"/>
    <lineage>
        <taxon>Eukaryota</taxon>
        <taxon>Metazoa</taxon>
        <taxon>Ecdysozoa</taxon>
        <taxon>Nematoda</taxon>
        <taxon>Chromadorea</taxon>
        <taxon>Plectida</taxon>
        <taxon>Plectina</taxon>
        <taxon>Plectoidea</taxon>
        <taxon>Plectidae</taxon>
        <taxon>Plectus</taxon>
    </lineage>
</organism>